<dbReference type="Gene3D" id="3.80.10.10">
    <property type="entry name" value="Ribonuclease Inhibitor"/>
    <property type="match status" value="1"/>
</dbReference>
<accession>A0ABR2H758</accession>
<comment type="caution">
    <text evidence="1">The sequence shown here is derived from an EMBL/GenBank/DDBJ whole genome shotgun (WGS) entry which is preliminary data.</text>
</comment>
<dbReference type="EMBL" id="JAPFFF010000042">
    <property type="protein sequence ID" value="KAK8841235.1"/>
    <property type="molecule type" value="Genomic_DNA"/>
</dbReference>
<dbReference type="InterPro" id="IPR032675">
    <property type="entry name" value="LRR_dom_sf"/>
</dbReference>
<dbReference type="Proteomes" id="UP001470230">
    <property type="component" value="Unassembled WGS sequence"/>
</dbReference>
<gene>
    <name evidence="1" type="ORF">M9Y10_027436</name>
</gene>
<sequence length="573" mass="65750">MRNIKSSSIKEARRHAQKQSKHIFYTGTVLKYHVNSNGKDERILLITDLFVSYYSKKGENTNINYWIELNEFSFQNKDKNILINLKFDQNEKMKFECPSKSNVGQIILESIKHMSIRKDLKVEGVNPKFCFSVLPRTIFNIFISQILRNNNDISKTLKKSIRMICRLHSKIIGFMPNMIEKYFPFLLNSIIYSNYIESLRIPELDKTDVFKCLSEYLQKESIADSTLFHIGIAKQDMKNFQLFCDSLSKYKSSNNKISAVTFVNTEFNKESVMILSKAINKSNGKGSYCINSLGFENATKTDVNFVQSFFPNSESLQNVNSPIKYLSISRMRIDNISNFISLLKGVRVLSLSYMNIEVSSIFQAISNTGMNDLNFLNVSGNFFNESSSYAKKLPSSLQRLDANEVNFYVQNPESENGNSMVDFYISVLNKKWNSLFYLSFSHISVHNNNEGAFSPDSSLKYLFSKLKKCKTASCEILKGLSFSGNYVNNEFFEFIKKCRNLRALFINYVFTVQSSNLDSFCEVLSDFLPNLNTLSVIGDLNNNKVIGEKFTLFCKALKKCKSLQCLIGRSDKL</sequence>
<proteinExistence type="predicted"/>
<organism evidence="1 2">
    <name type="scientific">Tritrichomonas musculus</name>
    <dbReference type="NCBI Taxonomy" id="1915356"/>
    <lineage>
        <taxon>Eukaryota</taxon>
        <taxon>Metamonada</taxon>
        <taxon>Parabasalia</taxon>
        <taxon>Tritrichomonadida</taxon>
        <taxon>Tritrichomonadidae</taxon>
        <taxon>Tritrichomonas</taxon>
    </lineage>
</organism>
<protein>
    <submittedName>
        <fullName evidence="1">Uncharacterized protein</fullName>
    </submittedName>
</protein>
<reference evidence="1 2" key="1">
    <citation type="submission" date="2024-04" db="EMBL/GenBank/DDBJ databases">
        <title>Tritrichomonas musculus Genome.</title>
        <authorList>
            <person name="Alves-Ferreira E."/>
            <person name="Grigg M."/>
            <person name="Lorenzi H."/>
            <person name="Galac M."/>
        </authorList>
    </citation>
    <scope>NUCLEOTIDE SEQUENCE [LARGE SCALE GENOMIC DNA]</scope>
    <source>
        <strain evidence="1 2">EAF2021</strain>
    </source>
</reference>
<dbReference type="SUPFAM" id="SSF52047">
    <property type="entry name" value="RNI-like"/>
    <property type="match status" value="1"/>
</dbReference>
<keyword evidence="2" id="KW-1185">Reference proteome</keyword>
<evidence type="ECO:0000313" key="2">
    <source>
        <dbReference type="Proteomes" id="UP001470230"/>
    </source>
</evidence>
<evidence type="ECO:0000313" key="1">
    <source>
        <dbReference type="EMBL" id="KAK8841235.1"/>
    </source>
</evidence>
<name>A0ABR2H758_9EUKA</name>